<sequence length="163" mass="17050">MITHMQGKAHRQCSVAHDQMVTSTNPAVLTESKVEVEFNFESESCPTVKPLHKKQVSTLHTSINHIISLTNAVVAGRKRVVILLASLSLALSTTVTLLRTLVASLQVAEVETARGHRTRGAGVKALVPVGLARTTVCTSGELGAGNAGTRGGGDEGDGADEES</sequence>
<proteinExistence type="predicted"/>
<keyword evidence="2" id="KW-0812">Transmembrane</keyword>
<keyword evidence="4" id="KW-1185">Reference proteome</keyword>
<reference evidence="3" key="1">
    <citation type="journal article" date="2020" name="Stud. Mycol.">
        <title>101 Dothideomycetes genomes: a test case for predicting lifestyles and emergence of pathogens.</title>
        <authorList>
            <person name="Haridas S."/>
            <person name="Albert R."/>
            <person name="Binder M."/>
            <person name="Bloem J."/>
            <person name="Labutti K."/>
            <person name="Salamov A."/>
            <person name="Andreopoulos B."/>
            <person name="Baker S."/>
            <person name="Barry K."/>
            <person name="Bills G."/>
            <person name="Bluhm B."/>
            <person name="Cannon C."/>
            <person name="Castanera R."/>
            <person name="Culley D."/>
            <person name="Daum C."/>
            <person name="Ezra D."/>
            <person name="Gonzalez J."/>
            <person name="Henrissat B."/>
            <person name="Kuo A."/>
            <person name="Liang C."/>
            <person name="Lipzen A."/>
            <person name="Lutzoni F."/>
            <person name="Magnuson J."/>
            <person name="Mondo S."/>
            <person name="Nolan M."/>
            <person name="Ohm R."/>
            <person name="Pangilinan J."/>
            <person name="Park H.-J."/>
            <person name="Ramirez L."/>
            <person name="Alfaro M."/>
            <person name="Sun H."/>
            <person name="Tritt A."/>
            <person name="Yoshinaga Y."/>
            <person name="Zwiers L.-H."/>
            <person name="Turgeon B."/>
            <person name="Goodwin S."/>
            <person name="Spatafora J."/>
            <person name="Crous P."/>
            <person name="Grigoriev I."/>
        </authorList>
    </citation>
    <scope>NUCLEOTIDE SEQUENCE</scope>
    <source>
        <strain evidence="3">CBS 123094</strain>
    </source>
</reference>
<feature type="region of interest" description="Disordered" evidence="1">
    <location>
        <begin position="142"/>
        <end position="163"/>
    </location>
</feature>
<accession>A0A6A5WUH6</accession>
<organism evidence="3 4">
    <name type="scientific">Amniculicola lignicola CBS 123094</name>
    <dbReference type="NCBI Taxonomy" id="1392246"/>
    <lineage>
        <taxon>Eukaryota</taxon>
        <taxon>Fungi</taxon>
        <taxon>Dikarya</taxon>
        <taxon>Ascomycota</taxon>
        <taxon>Pezizomycotina</taxon>
        <taxon>Dothideomycetes</taxon>
        <taxon>Pleosporomycetidae</taxon>
        <taxon>Pleosporales</taxon>
        <taxon>Amniculicolaceae</taxon>
        <taxon>Amniculicola</taxon>
    </lineage>
</organism>
<dbReference type="Proteomes" id="UP000799779">
    <property type="component" value="Unassembled WGS sequence"/>
</dbReference>
<feature type="compositionally biased region" description="Acidic residues" evidence="1">
    <location>
        <begin position="154"/>
        <end position="163"/>
    </location>
</feature>
<dbReference type="EMBL" id="ML977566">
    <property type="protein sequence ID" value="KAF2004604.1"/>
    <property type="molecule type" value="Genomic_DNA"/>
</dbReference>
<evidence type="ECO:0000256" key="2">
    <source>
        <dbReference type="SAM" id="Phobius"/>
    </source>
</evidence>
<gene>
    <name evidence="3" type="ORF">P154DRAFT_35033</name>
</gene>
<keyword evidence="2" id="KW-0472">Membrane</keyword>
<evidence type="ECO:0000313" key="3">
    <source>
        <dbReference type="EMBL" id="KAF2004604.1"/>
    </source>
</evidence>
<evidence type="ECO:0000256" key="1">
    <source>
        <dbReference type="SAM" id="MobiDB-lite"/>
    </source>
</evidence>
<name>A0A6A5WUH6_9PLEO</name>
<feature type="compositionally biased region" description="Gly residues" evidence="1">
    <location>
        <begin position="142"/>
        <end position="151"/>
    </location>
</feature>
<dbReference type="AlphaFoldDB" id="A0A6A5WUH6"/>
<keyword evidence="2" id="KW-1133">Transmembrane helix</keyword>
<feature type="transmembrane region" description="Helical" evidence="2">
    <location>
        <begin position="80"/>
        <end position="102"/>
    </location>
</feature>
<evidence type="ECO:0000313" key="4">
    <source>
        <dbReference type="Proteomes" id="UP000799779"/>
    </source>
</evidence>
<protein>
    <submittedName>
        <fullName evidence="3">Uncharacterized protein</fullName>
    </submittedName>
</protein>